<comment type="caution">
    <text evidence="3">The sequence shown here is derived from an EMBL/GenBank/DDBJ whole genome shotgun (WGS) entry which is preliminary data.</text>
</comment>
<dbReference type="PANTHER" id="PTHR11740">
    <property type="entry name" value="CASEIN KINASE II SUBUNIT BETA"/>
    <property type="match status" value="1"/>
</dbReference>
<organism evidence="3 4">
    <name type="scientific">Streblomastix strix</name>
    <dbReference type="NCBI Taxonomy" id="222440"/>
    <lineage>
        <taxon>Eukaryota</taxon>
        <taxon>Metamonada</taxon>
        <taxon>Preaxostyla</taxon>
        <taxon>Oxymonadida</taxon>
        <taxon>Streblomastigidae</taxon>
        <taxon>Streblomastix</taxon>
    </lineage>
</organism>
<dbReference type="InterPro" id="IPR016149">
    <property type="entry name" value="Casein_kin_II_reg-sub_N"/>
</dbReference>
<proteinExistence type="inferred from homology"/>
<dbReference type="PANTHER" id="PTHR11740:SF0">
    <property type="entry name" value="CASEIN KINASE II SUBUNIT BETA"/>
    <property type="match status" value="1"/>
</dbReference>
<dbReference type="PRINTS" id="PR00472">
    <property type="entry name" value="CASNKINASEII"/>
</dbReference>
<dbReference type="Gene3D" id="2.20.25.20">
    <property type="match status" value="1"/>
</dbReference>
<dbReference type="Pfam" id="PF01214">
    <property type="entry name" value="CK_II_beta"/>
    <property type="match status" value="1"/>
</dbReference>
<evidence type="ECO:0000256" key="1">
    <source>
        <dbReference type="ARBA" id="ARBA00006941"/>
    </source>
</evidence>
<gene>
    <name evidence="3" type="ORF">EZS28_002731</name>
</gene>
<dbReference type="EMBL" id="SNRW01000340">
    <property type="protein sequence ID" value="KAA6401740.1"/>
    <property type="molecule type" value="Genomic_DNA"/>
</dbReference>
<comment type="similarity">
    <text evidence="1 2">Belongs to the casein kinase 2 subunit beta family.</text>
</comment>
<dbReference type="GO" id="GO:0005737">
    <property type="term" value="C:cytoplasm"/>
    <property type="evidence" value="ECO:0007669"/>
    <property type="project" value="TreeGrafter"/>
</dbReference>
<reference evidence="3 4" key="1">
    <citation type="submission" date="2019-03" db="EMBL/GenBank/DDBJ databases">
        <title>Single cell metagenomics reveals metabolic interactions within the superorganism composed of flagellate Streblomastix strix and complex community of Bacteroidetes bacteria on its surface.</title>
        <authorList>
            <person name="Treitli S.C."/>
            <person name="Kolisko M."/>
            <person name="Husnik F."/>
            <person name="Keeling P."/>
            <person name="Hampl V."/>
        </authorList>
    </citation>
    <scope>NUCLEOTIDE SEQUENCE [LARGE SCALE GENOMIC DNA]</scope>
    <source>
        <strain evidence="3">ST1C</strain>
    </source>
</reference>
<dbReference type="GO" id="GO:0019887">
    <property type="term" value="F:protein kinase regulator activity"/>
    <property type="evidence" value="ECO:0007669"/>
    <property type="project" value="InterPro"/>
</dbReference>
<protein>
    <recommendedName>
        <fullName evidence="2">Casein kinase II subunit beta</fullName>
        <shortName evidence="2">CK II beta</shortName>
    </recommendedName>
</protein>
<dbReference type="SMART" id="SM01085">
    <property type="entry name" value="CK_II_beta"/>
    <property type="match status" value="1"/>
</dbReference>
<name>A0A5J4X3F6_9EUKA</name>
<dbReference type="GO" id="GO:0005956">
    <property type="term" value="C:protein kinase CK2 complex"/>
    <property type="evidence" value="ECO:0007669"/>
    <property type="project" value="UniProtKB-UniRule"/>
</dbReference>
<dbReference type="SUPFAM" id="SSF57798">
    <property type="entry name" value="Casein kinase II beta subunit"/>
    <property type="match status" value="1"/>
</dbReference>
<evidence type="ECO:0000313" key="4">
    <source>
        <dbReference type="Proteomes" id="UP000324800"/>
    </source>
</evidence>
<accession>A0A5J4X3F6</accession>
<dbReference type="AlphaFoldDB" id="A0A5J4X3F6"/>
<dbReference type="Proteomes" id="UP000324800">
    <property type="component" value="Unassembled WGS sequence"/>
</dbReference>
<comment type="subunit">
    <text evidence="2">Tetramer of two alpha and two beta subunits.</text>
</comment>
<sequence>MANSSQWPSKWLQKFFTQPGSEFYCCCRPSWIEEECRHALHRNNDDSDDEGDKFCAEVILGRRDSSSASGFSDEQNNEIQEFYIQLHQQYVASPPGLYDVKSKYSQGVYGKCPRLICQKQHLIPMQLSKDEDQKGIAMYCVRCNEIFLPSYLRHARLDGRAFGLSFAALFFIQYPELIPNQKTYLYNDYAPRVFGFRMKGLTHQNRFEFIR</sequence>
<dbReference type="OrthoDB" id="3971593at2759"/>
<dbReference type="Gene3D" id="1.10.1820.10">
    <property type="entry name" value="protein kinase ck2 holoenzyme, chain C, domain 1"/>
    <property type="match status" value="1"/>
</dbReference>
<evidence type="ECO:0000313" key="3">
    <source>
        <dbReference type="EMBL" id="KAA6401740.1"/>
    </source>
</evidence>
<evidence type="ECO:0000256" key="2">
    <source>
        <dbReference type="RuleBase" id="RU361268"/>
    </source>
</evidence>
<dbReference type="InterPro" id="IPR000704">
    <property type="entry name" value="Casein_kinase_II_reg-sub"/>
</dbReference>
<dbReference type="InterPro" id="IPR035991">
    <property type="entry name" value="Casein_kinase_II_beta-like"/>
</dbReference>
<dbReference type="FunFam" id="2.20.25.20:FF:000001">
    <property type="entry name" value="Casein kinase II subunit beta"/>
    <property type="match status" value="1"/>
</dbReference>